<dbReference type="Pfam" id="PF07683">
    <property type="entry name" value="CobW_C"/>
    <property type="match status" value="1"/>
</dbReference>
<organism evidence="8 9">
    <name type="scientific">[Myrmecia] bisecta</name>
    <dbReference type="NCBI Taxonomy" id="41462"/>
    <lineage>
        <taxon>Eukaryota</taxon>
        <taxon>Viridiplantae</taxon>
        <taxon>Chlorophyta</taxon>
        <taxon>core chlorophytes</taxon>
        <taxon>Trebouxiophyceae</taxon>
        <taxon>Trebouxiales</taxon>
        <taxon>Trebouxiaceae</taxon>
        <taxon>Myrmecia</taxon>
    </lineage>
</organism>
<proteinExistence type="inferred from homology"/>
<dbReference type="InterPro" id="IPR036627">
    <property type="entry name" value="CobW-likC_sf"/>
</dbReference>
<feature type="domain" description="CobW C-terminal" evidence="7">
    <location>
        <begin position="328"/>
        <end position="422"/>
    </location>
</feature>
<dbReference type="PANTHER" id="PTHR13748:SF62">
    <property type="entry name" value="COBW DOMAIN-CONTAINING PROTEIN"/>
    <property type="match status" value="1"/>
</dbReference>
<evidence type="ECO:0000256" key="5">
    <source>
        <dbReference type="ARBA" id="ARBA00049117"/>
    </source>
</evidence>
<evidence type="ECO:0000256" key="3">
    <source>
        <dbReference type="ARBA" id="ARBA00023186"/>
    </source>
</evidence>
<dbReference type="SUPFAM" id="SSF90002">
    <property type="entry name" value="Hypothetical protein YjiA, C-terminal domain"/>
    <property type="match status" value="1"/>
</dbReference>
<dbReference type="InterPro" id="IPR011629">
    <property type="entry name" value="CobW-like_C"/>
</dbReference>
<dbReference type="Gene3D" id="3.40.50.300">
    <property type="entry name" value="P-loop containing nucleotide triphosphate hydrolases"/>
    <property type="match status" value="1"/>
</dbReference>
<dbReference type="FunFam" id="3.40.50.300:FF:000778">
    <property type="entry name" value="GTP-binding protein YjiA"/>
    <property type="match status" value="1"/>
</dbReference>
<keyword evidence="2" id="KW-0378">Hydrolase</keyword>
<evidence type="ECO:0000313" key="8">
    <source>
        <dbReference type="EMBL" id="KAK9807885.1"/>
    </source>
</evidence>
<comment type="catalytic activity">
    <reaction evidence="5">
        <text>GTP + H2O = GDP + phosphate + H(+)</text>
        <dbReference type="Rhea" id="RHEA:19669"/>
        <dbReference type="ChEBI" id="CHEBI:15377"/>
        <dbReference type="ChEBI" id="CHEBI:15378"/>
        <dbReference type="ChEBI" id="CHEBI:37565"/>
        <dbReference type="ChEBI" id="CHEBI:43474"/>
        <dbReference type="ChEBI" id="CHEBI:58189"/>
    </reaction>
    <physiologicalReaction direction="left-to-right" evidence="5">
        <dbReference type="Rhea" id="RHEA:19670"/>
    </physiologicalReaction>
</comment>
<dbReference type="Gene3D" id="3.30.1220.10">
    <property type="entry name" value="CobW-like, C-terminal domain"/>
    <property type="match status" value="1"/>
</dbReference>
<comment type="caution">
    <text evidence="8">The sequence shown here is derived from an EMBL/GenBank/DDBJ whole genome shotgun (WGS) entry which is preliminary data.</text>
</comment>
<dbReference type="GO" id="GO:0005737">
    <property type="term" value="C:cytoplasm"/>
    <property type="evidence" value="ECO:0007669"/>
    <property type="project" value="TreeGrafter"/>
</dbReference>
<dbReference type="Pfam" id="PF02492">
    <property type="entry name" value="cobW"/>
    <property type="match status" value="1"/>
</dbReference>
<keyword evidence="3" id="KW-0143">Chaperone</keyword>
<evidence type="ECO:0000256" key="6">
    <source>
        <dbReference type="SAM" id="MobiDB-lite"/>
    </source>
</evidence>
<accession>A0AAW1PDK6</accession>
<dbReference type="EMBL" id="JALJOR010000012">
    <property type="protein sequence ID" value="KAK9807885.1"/>
    <property type="molecule type" value="Genomic_DNA"/>
</dbReference>
<dbReference type="PANTHER" id="PTHR13748">
    <property type="entry name" value="COBW-RELATED"/>
    <property type="match status" value="1"/>
</dbReference>
<dbReference type="CDD" id="cd03112">
    <property type="entry name" value="CobW-like"/>
    <property type="match status" value="1"/>
</dbReference>
<keyword evidence="1" id="KW-0547">Nucleotide-binding</keyword>
<dbReference type="InterPro" id="IPR051316">
    <property type="entry name" value="Zinc-reg_GTPase_activator"/>
</dbReference>
<dbReference type="GO" id="GO:0016787">
    <property type="term" value="F:hydrolase activity"/>
    <property type="evidence" value="ECO:0007669"/>
    <property type="project" value="UniProtKB-KW"/>
</dbReference>
<dbReference type="GO" id="GO:0000166">
    <property type="term" value="F:nucleotide binding"/>
    <property type="evidence" value="ECO:0007669"/>
    <property type="project" value="UniProtKB-KW"/>
</dbReference>
<feature type="region of interest" description="Disordered" evidence="6">
    <location>
        <begin position="260"/>
        <end position="323"/>
    </location>
</feature>
<protein>
    <recommendedName>
        <fullName evidence="7">CobW C-terminal domain-containing protein</fullName>
    </recommendedName>
</protein>
<evidence type="ECO:0000256" key="1">
    <source>
        <dbReference type="ARBA" id="ARBA00022741"/>
    </source>
</evidence>
<keyword evidence="9" id="KW-1185">Reference proteome</keyword>
<dbReference type="SUPFAM" id="SSF52540">
    <property type="entry name" value="P-loop containing nucleoside triphosphate hydrolases"/>
    <property type="match status" value="1"/>
</dbReference>
<dbReference type="SMART" id="SM00833">
    <property type="entry name" value="CobW_C"/>
    <property type="match status" value="1"/>
</dbReference>
<gene>
    <name evidence="8" type="ORF">WJX72_012232</name>
</gene>
<dbReference type="Proteomes" id="UP001489004">
    <property type="component" value="Unassembled WGS sequence"/>
</dbReference>
<comment type="similarity">
    <text evidence="4">Belongs to the SIMIBI class G3E GTPase family. ZNG1 subfamily.</text>
</comment>
<name>A0AAW1PDK6_9CHLO</name>
<evidence type="ECO:0000313" key="9">
    <source>
        <dbReference type="Proteomes" id="UP001489004"/>
    </source>
</evidence>
<dbReference type="AlphaFoldDB" id="A0AAW1PDK6"/>
<reference evidence="8 9" key="1">
    <citation type="journal article" date="2024" name="Nat. Commun.">
        <title>Phylogenomics reveals the evolutionary origins of lichenization in chlorophyte algae.</title>
        <authorList>
            <person name="Puginier C."/>
            <person name="Libourel C."/>
            <person name="Otte J."/>
            <person name="Skaloud P."/>
            <person name="Haon M."/>
            <person name="Grisel S."/>
            <person name="Petersen M."/>
            <person name="Berrin J.G."/>
            <person name="Delaux P.M."/>
            <person name="Dal Grande F."/>
            <person name="Keller J."/>
        </authorList>
    </citation>
    <scope>NUCLEOTIDE SEQUENCE [LARGE SCALE GENOMIC DNA]</scope>
    <source>
        <strain evidence="8 9">SAG 2043</strain>
    </source>
</reference>
<evidence type="ECO:0000256" key="4">
    <source>
        <dbReference type="ARBA" id="ARBA00034320"/>
    </source>
</evidence>
<dbReference type="InterPro" id="IPR027417">
    <property type="entry name" value="P-loop_NTPase"/>
</dbReference>
<evidence type="ECO:0000259" key="7">
    <source>
        <dbReference type="SMART" id="SM00833"/>
    </source>
</evidence>
<evidence type="ECO:0000256" key="2">
    <source>
        <dbReference type="ARBA" id="ARBA00022801"/>
    </source>
</evidence>
<sequence length="425" mass="47421">MGSSCLHAPYAVAPRRGLAQQTQAAATVDAIDIEGEVVDHRIPVTVITGFLGSGKTTLLNHILTGDHGKRIAVIENEFGEIDIDSELVVSRDYLEDSEEQIMMLNNGCLCCTVREDLVRMLGELVTRKHKFDQVVIETTGLANPAPIIQTLLQHDDTAEHMRLDGVVTLVDAKHVTQHLDEVKPDDTVNEALEQIAYADRIILNKTDLVSAQELDVLEERIRGINRLAQVQRTQRAQVAVDYVLGVGGFDMDRIAEDASLQEEKPAHSHTHDHHGHEDNHDQGPAHSHSHDHDHNHAESSHSHDHSHDGHNHDGHSYHGHDHKHDDLVTSVSIVMDGEFDLEKVNAWLGAVLQTRGEDLYRMKGILAIAGEPQRFVFQGVHMMFEGMPERAWRAGERKQSRMVFIGRELPREVLQEGFAACLVQA</sequence>
<feature type="compositionally biased region" description="Basic and acidic residues" evidence="6">
    <location>
        <begin position="274"/>
        <end position="323"/>
    </location>
</feature>
<dbReference type="InterPro" id="IPR003495">
    <property type="entry name" value="CobW/HypB/UreG_nucleotide-bd"/>
</dbReference>